<dbReference type="InterPro" id="IPR050312">
    <property type="entry name" value="IolE/XylAMocC-like"/>
</dbReference>
<proteinExistence type="predicted"/>
<keyword evidence="2" id="KW-0413">Isomerase</keyword>
<dbReference type="GO" id="GO:0016853">
    <property type="term" value="F:isomerase activity"/>
    <property type="evidence" value="ECO:0007669"/>
    <property type="project" value="UniProtKB-KW"/>
</dbReference>
<accession>I3VSN0</accession>
<evidence type="ECO:0000313" key="3">
    <source>
        <dbReference type="Proteomes" id="UP000006178"/>
    </source>
</evidence>
<dbReference type="Gene3D" id="3.20.20.150">
    <property type="entry name" value="Divalent-metal-dependent TIM barrel enzymes"/>
    <property type="match status" value="1"/>
</dbReference>
<organism evidence="2 3">
    <name type="scientific">Thermoanaerobacterium saccharolyticum (strain DSM 8691 / JW/SL-YS485)</name>
    <dbReference type="NCBI Taxonomy" id="1094508"/>
    <lineage>
        <taxon>Bacteria</taxon>
        <taxon>Bacillati</taxon>
        <taxon>Bacillota</taxon>
        <taxon>Clostridia</taxon>
        <taxon>Thermoanaerobacterales</taxon>
        <taxon>Thermoanaerobacteraceae</taxon>
        <taxon>Thermoanaerobacterium</taxon>
    </lineage>
</organism>
<gene>
    <name evidence="2" type="ordered locus">Tsac_0499</name>
</gene>
<dbReference type="RefSeq" id="WP_014757444.1">
    <property type="nucleotide sequence ID" value="NC_017992.1"/>
</dbReference>
<dbReference type="InterPro" id="IPR036237">
    <property type="entry name" value="Xyl_isomerase-like_sf"/>
</dbReference>
<dbReference type="STRING" id="1094508.Tsac_0499"/>
<dbReference type="PATRIC" id="fig|1094508.3.peg.504"/>
<evidence type="ECO:0000313" key="2">
    <source>
        <dbReference type="EMBL" id="AFK85525.1"/>
    </source>
</evidence>
<protein>
    <submittedName>
        <fullName evidence="2">Xylose isomerase domain-containing protein TIM barrel</fullName>
    </submittedName>
</protein>
<dbReference type="Pfam" id="PF01261">
    <property type="entry name" value="AP_endonuc_2"/>
    <property type="match status" value="1"/>
</dbReference>
<dbReference type="Proteomes" id="UP000006178">
    <property type="component" value="Chromosome"/>
</dbReference>
<keyword evidence="3" id="KW-1185">Reference proteome</keyword>
<dbReference type="KEGG" id="tsh:Tsac_0499"/>
<dbReference type="InterPro" id="IPR013022">
    <property type="entry name" value="Xyl_isomerase-like_TIM-brl"/>
</dbReference>
<evidence type="ECO:0000259" key="1">
    <source>
        <dbReference type="Pfam" id="PF01261"/>
    </source>
</evidence>
<dbReference type="BioCyc" id="TSAC1094508:GLMA-496-MONOMER"/>
<name>I3VSN0_THESW</name>
<dbReference type="eggNOG" id="COG1082">
    <property type="taxonomic scope" value="Bacteria"/>
</dbReference>
<dbReference type="AlphaFoldDB" id="I3VSN0"/>
<dbReference type="EMBL" id="CP003184">
    <property type="protein sequence ID" value="AFK85525.1"/>
    <property type="molecule type" value="Genomic_DNA"/>
</dbReference>
<dbReference type="SUPFAM" id="SSF51658">
    <property type="entry name" value="Xylose isomerase-like"/>
    <property type="match status" value="1"/>
</dbReference>
<sequence length="272" mass="31292">MKFKLSAFADEISQDLDVQLNTLKRFNIDYIEARCIENVPLIEYSTESIKEFKKKLDYNGIKLSSLASPIGKISINGDLKTHYEKFKRTVEIAEILSAPYIRIFSFFIDKDFVPGDFKNKVIDELNKYVEYIKNCDVVLLHENEKHIFGDTAERCLYIFANIKSNKLKAVFDPANFIQCNEKELYKVYSKLKPHIEYFHIKDALLFEGKVVPAGQGDGEILPIVEDAYKSNFDGFLSIEPHLNHSLPGGGEKNFEIAYKALKDILTAVERER</sequence>
<dbReference type="PANTHER" id="PTHR12110:SF53">
    <property type="entry name" value="BLR5974 PROTEIN"/>
    <property type="match status" value="1"/>
</dbReference>
<reference evidence="2 3" key="1">
    <citation type="journal article" date="2014" name="Appl. Environ. Microbiol.">
        <title>Profile of Secreted Hydrolases, Associated Proteins, and SlpA in Thermoanaerobacterium saccharolyticum during the Degradation of Hemicellulose.</title>
        <authorList>
            <person name="Currie D.H."/>
            <person name="Guss A.M."/>
            <person name="Herring C.D."/>
            <person name="Giannone R.J."/>
            <person name="Johnson C.M."/>
            <person name="Lankford P.K."/>
            <person name="Brown S.D."/>
            <person name="Hettich R.L."/>
            <person name="Lynd L.R."/>
        </authorList>
    </citation>
    <scope>NUCLEOTIDE SEQUENCE [LARGE SCALE GENOMIC DNA]</scope>
    <source>
        <strain evidence="3">DSM 8691 / JW/SL-YS485</strain>
    </source>
</reference>
<feature type="domain" description="Xylose isomerase-like TIM barrel" evidence="1">
    <location>
        <begin position="23"/>
        <end position="249"/>
    </location>
</feature>
<dbReference type="PANTHER" id="PTHR12110">
    <property type="entry name" value="HYDROXYPYRUVATE ISOMERASE"/>
    <property type="match status" value="1"/>
</dbReference>